<dbReference type="PROSITE" id="PS50943">
    <property type="entry name" value="HTH_CROC1"/>
    <property type="match status" value="1"/>
</dbReference>
<dbReference type="GO" id="GO:0003677">
    <property type="term" value="F:DNA binding"/>
    <property type="evidence" value="ECO:0007669"/>
    <property type="project" value="UniProtKB-KW"/>
</dbReference>
<organism evidence="5 6">
    <name type="scientific">Zavarzinia compransoris</name>
    <dbReference type="NCBI Taxonomy" id="1264899"/>
    <lineage>
        <taxon>Bacteria</taxon>
        <taxon>Pseudomonadati</taxon>
        <taxon>Pseudomonadota</taxon>
        <taxon>Alphaproteobacteria</taxon>
        <taxon>Rhodospirillales</taxon>
        <taxon>Zavarziniaceae</taxon>
        <taxon>Zavarzinia</taxon>
    </lineage>
</organism>
<proteinExistence type="predicted"/>
<keyword evidence="6" id="KW-1185">Reference proteome</keyword>
<comment type="caution">
    <text evidence="5">The sequence shown here is derived from an EMBL/GenBank/DDBJ whole genome shotgun (WGS) entry which is preliminary data.</text>
</comment>
<keyword evidence="1" id="KW-0805">Transcription regulation</keyword>
<accession>A0A317EBW0</accession>
<dbReference type="SUPFAM" id="SSF51182">
    <property type="entry name" value="RmlC-like cupins"/>
    <property type="match status" value="1"/>
</dbReference>
<name>A0A317EBW0_9PROT</name>
<dbReference type="InterPro" id="IPR013096">
    <property type="entry name" value="Cupin_2"/>
</dbReference>
<keyword evidence="2" id="KW-0238">DNA-binding</keyword>
<dbReference type="InterPro" id="IPR014710">
    <property type="entry name" value="RmlC-like_jellyroll"/>
</dbReference>
<dbReference type="InterPro" id="IPR001387">
    <property type="entry name" value="Cro/C1-type_HTH"/>
</dbReference>
<dbReference type="EMBL" id="QGLF01000001">
    <property type="protein sequence ID" value="PWR23600.1"/>
    <property type="molecule type" value="Genomic_DNA"/>
</dbReference>
<feature type="domain" description="HTH cro/C1-type" evidence="4">
    <location>
        <begin position="16"/>
        <end position="70"/>
    </location>
</feature>
<sequence length="182" mass="20159">MTEGQAPVLRHLAANLKRLRQRAGLSQEQLSRLSGVSRRMLVGMEAGDSNVSLSTLDKVAAALGVLLPDLITDRSENPPRPVLAWTGRHRGSEAHLLQSVPASQLAELWEWVLMPGESYTSAADPAGWYEMVLVIEGELEITFADRVERLGPGQTLSYRSDRPFDYRPAADARVRFIRNVVI</sequence>
<dbReference type="GO" id="GO:0005829">
    <property type="term" value="C:cytosol"/>
    <property type="evidence" value="ECO:0007669"/>
    <property type="project" value="TreeGrafter"/>
</dbReference>
<protein>
    <submittedName>
        <fullName evidence="5">Cro/Cl family transcriptional regulator</fullName>
    </submittedName>
</protein>
<dbReference type="RefSeq" id="WP_109919632.1">
    <property type="nucleotide sequence ID" value="NZ_QGLF01000001.1"/>
</dbReference>
<dbReference type="Pfam" id="PF01381">
    <property type="entry name" value="HTH_3"/>
    <property type="match status" value="1"/>
</dbReference>
<dbReference type="Proteomes" id="UP000246077">
    <property type="component" value="Unassembled WGS sequence"/>
</dbReference>
<evidence type="ECO:0000313" key="6">
    <source>
        <dbReference type="Proteomes" id="UP000246077"/>
    </source>
</evidence>
<dbReference type="SUPFAM" id="SSF47413">
    <property type="entry name" value="lambda repressor-like DNA-binding domains"/>
    <property type="match status" value="1"/>
</dbReference>
<dbReference type="OrthoDB" id="9810578at2"/>
<dbReference type="AlphaFoldDB" id="A0A317EBW0"/>
<dbReference type="GO" id="GO:0003700">
    <property type="term" value="F:DNA-binding transcription factor activity"/>
    <property type="evidence" value="ECO:0007669"/>
    <property type="project" value="TreeGrafter"/>
</dbReference>
<gene>
    <name evidence="5" type="ORF">DKG75_03270</name>
</gene>
<dbReference type="Gene3D" id="1.10.260.40">
    <property type="entry name" value="lambda repressor-like DNA-binding domains"/>
    <property type="match status" value="1"/>
</dbReference>
<evidence type="ECO:0000259" key="4">
    <source>
        <dbReference type="PROSITE" id="PS50943"/>
    </source>
</evidence>
<evidence type="ECO:0000256" key="2">
    <source>
        <dbReference type="ARBA" id="ARBA00023125"/>
    </source>
</evidence>
<dbReference type="InterPro" id="IPR010982">
    <property type="entry name" value="Lambda_DNA-bd_dom_sf"/>
</dbReference>
<evidence type="ECO:0000313" key="5">
    <source>
        <dbReference type="EMBL" id="PWR23600.1"/>
    </source>
</evidence>
<dbReference type="InterPro" id="IPR011051">
    <property type="entry name" value="RmlC_Cupin_sf"/>
</dbReference>
<dbReference type="PANTHER" id="PTHR46797:SF23">
    <property type="entry name" value="HTH-TYPE TRANSCRIPTIONAL REGULATOR SUTR"/>
    <property type="match status" value="1"/>
</dbReference>
<dbReference type="Pfam" id="PF07883">
    <property type="entry name" value="Cupin_2"/>
    <property type="match status" value="1"/>
</dbReference>
<reference evidence="6" key="1">
    <citation type="submission" date="2018-05" db="EMBL/GenBank/DDBJ databases">
        <title>Zavarzinia sp. HR-AS.</title>
        <authorList>
            <person name="Lee Y."/>
            <person name="Jeon C.O."/>
        </authorList>
    </citation>
    <scope>NUCLEOTIDE SEQUENCE [LARGE SCALE GENOMIC DNA]</scope>
    <source>
        <strain evidence="6">DSM 1231</strain>
    </source>
</reference>
<dbReference type="Gene3D" id="2.60.120.10">
    <property type="entry name" value="Jelly Rolls"/>
    <property type="match status" value="1"/>
</dbReference>
<keyword evidence="3" id="KW-0804">Transcription</keyword>
<dbReference type="CDD" id="cd02209">
    <property type="entry name" value="cupin_XRE_C"/>
    <property type="match status" value="1"/>
</dbReference>
<dbReference type="InterPro" id="IPR050807">
    <property type="entry name" value="TransReg_Diox_bact_type"/>
</dbReference>
<dbReference type="SMART" id="SM00530">
    <property type="entry name" value="HTH_XRE"/>
    <property type="match status" value="1"/>
</dbReference>
<dbReference type="PANTHER" id="PTHR46797">
    <property type="entry name" value="HTH-TYPE TRANSCRIPTIONAL REGULATOR"/>
    <property type="match status" value="1"/>
</dbReference>
<evidence type="ECO:0000256" key="3">
    <source>
        <dbReference type="ARBA" id="ARBA00023163"/>
    </source>
</evidence>
<evidence type="ECO:0000256" key="1">
    <source>
        <dbReference type="ARBA" id="ARBA00023015"/>
    </source>
</evidence>
<dbReference type="CDD" id="cd00093">
    <property type="entry name" value="HTH_XRE"/>
    <property type="match status" value="1"/>
</dbReference>